<comment type="caution">
    <text evidence="2">The sequence shown here is derived from an EMBL/GenBank/DDBJ whole genome shotgun (WGS) entry which is preliminary data.</text>
</comment>
<dbReference type="EMBL" id="SSDS01000104">
    <property type="protein sequence ID" value="TXG75808.1"/>
    <property type="molecule type" value="Genomic_DNA"/>
</dbReference>
<reference evidence="2 3" key="1">
    <citation type="submission" date="2018-09" db="EMBL/GenBank/DDBJ databases">
        <title>Metagenome Assembled Genomes from an Advanced Water Purification Facility.</title>
        <authorList>
            <person name="Stamps B.W."/>
            <person name="Spear J.R."/>
        </authorList>
    </citation>
    <scope>NUCLEOTIDE SEQUENCE [LARGE SCALE GENOMIC DNA]</scope>
    <source>
        <strain evidence="2">Bin_63_2</strain>
    </source>
</reference>
<dbReference type="AlphaFoldDB" id="A0A5C7J3H4"/>
<accession>A0A5C7J3H4</accession>
<organism evidence="2 3">
    <name type="scientific">Candidatus Dojkabacteria bacterium</name>
    <dbReference type="NCBI Taxonomy" id="2099670"/>
    <lineage>
        <taxon>Bacteria</taxon>
        <taxon>Candidatus Dojkabacteria</taxon>
    </lineage>
</organism>
<evidence type="ECO:0000313" key="2">
    <source>
        <dbReference type="EMBL" id="TXG75808.1"/>
    </source>
</evidence>
<evidence type="ECO:0000313" key="3">
    <source>
        <dbReference type="Proteomes" id="UP000321026"/>
    </source>
</evidence>
<evidence type="ECO:0000256" key="1">
    <source>
        <dbReference type="SAM" id="MobiDB-lite"/>
    </source>
</evidence>
<gene>
    <name evidence="2" type="ORF">E6Q11_06605</name>
</gene>
<feature type="region of interest" description="Disordered" evidence="1">
    <location>
        <begin position="1"/>
        <end position="23"/>
    </location>
</feature>
<sequence length="63" mass="7546">MPRPKDSSRFMPYTHKAKTGKKNQNSRYYERLYKHIEHFECEDAKSVNKGYLDTSDVYKELGE</sequence>
<name>A0A5C7J3H4_9BACT</name>
<proteinExistence type="predicted"/>
<dbReference type="Proteomes" id="UP000321026">
    <property type="component" value="Unassembled WGS sequence"/>
</dbReference>
<protein>
    <submittedName>
        <fullName evidence="2">Uncharacterized protein</fullName>
    </submittedName>
</protein>